<organism evidence="2 3">
    <name type="scientific">Terrapene triunguis</name>
    <name type="common">Three-toed box turtle</name>
    <dbReference type="NCBI Taxonomy" id="2587831"/>
    <lineage>
        <taxon>Eukaryota</taxon>
        <taxon>Metazoa</taxon>
        <taxon>Chordata</taxon>
        <taxon>Craniata</taxon>
        <taxon>Vertebrata</taxon>
        <taxon>Euteleostomi</taxon>
        <taxon>Archelosauria</taxon>
        <taxon>Testudinata</taxon>
        <taxon>Testudines</taxon>
        <taxon>Cryptodira</taxon>
        <taxon>Durocryptodira</taxon>
        <taxon>Testudinoidea</taxon>
        <taxon>Emydidae</taxon>
        <taxon>Terrapene</taxon>
    </lineage>
</organism>
<dbReference type="GeneTree" id="ENSGT00990000205100"/>
<dbReference type="AlphaFoldDB" id="A0A674IUJ2"/>
<feature type="signal peptide" evidence="1">
    <location>
        <begin position="1"/>
        <end position="18"/>
    </location>
</feature>
<evidence type="ECO:0000256" key="1">
    <source>
        <dbReference type="SAM" id="SignalP"/>
    </source>
</evidence>
<proteinExistence type="predicted"/>
<dbReference type="Proteomes" id="UP000472274">
    <property type="component" value="Unplaced"/>
</dbReference>
<feature type="chain" id="PRO_5025565924" evidence="1">
    <location>
        <begin position="19"/>
        <end position="126"/>
    </location>
</feature>
<reference evidence="2" key="2">
    <citation type="submission" date="2025-09" db="UniProtKB">
        <authorList>
            <consortium name="Ensembl"/>
        </authorList>
    </citation>
    <scope>IDENTIFICATION</scope>
</reference>
<reference evidence="2" key="1">
    <citation type="submission" date="2025-08" db="UniProtKB">
        <authorList>
            <consortium name="Ensembl"/>
        </authorList>
    </citation>
    <scope>IDENTIFICATION</scope>
</reference>
<dbReference type="Ensembl" id="ENSTMTT00000013612.1">
    <property type="protein sequence ID" value="ENSTMTP00000013161.1"/>
    <property type="gene ID" value="ENSTMTG00000009512.1"/>
</dbReference>
<accession>A0A674IUJ2</accession>
<sequence>SPVCLLLLIFWYPDPADSRLLTVDSVAQLTGENQQLQEQVRQLSAKNTMLRAPPPAIPVRFDGNYRWFQGFVNQCWLLFLMRPRIYASNQSKVALVISLQTGGHSPVLSSWDAFLQSIAAIFNVPH</sequence>
<protein>
    <submittedName>
        <fullName evidence="2">Uncharacterized protein</fullName>
    </submittedName>
</protein>
<name>A0A674IUJ2_9SAUR</name>
<keyword evidence="1" id="KW-0732">Signal</keyword>
<dbReference type="InParanoid" id="A0A674IUJ2"/>
<keyword evidence="3" id="KW-1185">Reference proteome</keyword>
<evidence type="ECO:0000313" key="2">
    <source>
        <dbReference type="Ensembl" id="ENSTMTP00000013161.1"/>
    </source>
</evidence>
<evidence type="ECO:0000313" key="3">
    <source>
        <dbReference type="Proteomes" id="UP000472274"/>
    </source>
</evidence>